<evidence type="ECO:0000256" key="2">
    <source>
        <dbReference type="ARBA" id="ARBA00022692"/>
    </source>
</evidence>
<dbReference type="AlphaFoldDB" id="A0A1H5YWD2"/>
<feature type="transmembrane region" description="Helical" evidence="6">
    <location>
        <begin position="72"/>
        <end position="94"/>
    </location>
</feature>
<feature type="transmembrane region" description="Helical" evidence="6">
    <location>
        <begin position="106"/>
        <end position="130"/>
    </location>
</feature>
<evidence type="ECO:0000256" key="6">
    <source>
        <dbReference type="SAM" id="Phobius"/>
    </source>
</evidence>
<keyword evidence="2 6" id="KW-0812">Transmembrane</keyword>
<accession>A0A1H5YWD2</accession>
<comment type="subcellular location">
    <subcellularLocation>
        <location evidence="1">Membrane</location>
        <topology evidence="1">Multi-pass membrane protein</topology>
    </subcellularLocation>
</comment>
<keyword evidence="3 6" id="KW-1133">Transmembrane helix</keyword>
<evidence type="ECO:0000256" key="1">
    <source>
        <dbReference type="ARBA" id="ARBA00004141"/>
    </source>
</evidence>
<dbReference type="InterPro" id="IPR010432">
    <property type="entry name" value="RDD"/>
</dbReference>
<gene>
    <name evidence="8" type="ORF">SAMN05216223_104193</name>
</gene>
<reference evidence="8 9" key="1">
    <citation type="submission" date="2016-10" db="EMBL/GenBank/DDBJ databases">
        <authorList>
            <person name="de Groot N.N."/>
        </authorList>
    </citation>
    <scope>NUCLEOTIDE SEQUENCE [LARGE SCALE GENOMIC DNA]</scope>
    <source>
        <strain evidence="8 9">CGMCC 4.2023</strain>
    </source>
</reference>
<proteinExistence type="predicted"/>
<dbReference type="Pfam" id="PF06271">
    <property type="entry name" value="RDD"/>
    <property type="match status" value="1"/>
</dbReference>
<dbReference type="Proteomes" id="UP000236754">
    <property type="component" value="Unassembled WGS sequence"/>
</dbReference>
<organism evidence="8 9">
    <name type="scientific">Actinacidiphila yanglinensis</name>
    <dbReference type="NCBI Taxonomy" id="310779"/>
    <lineage>
        <taxon>Bacteria</taxon>
        <taxon>Bacillati</taxon>
        <taxon>Actinomycetota</taxon>
        <taxon>Actinomycetes</taxon>
        <taxon>Kitasatosporales</taxon>
        <taxon>Streptomycetaceae</taxon>
        <taxon>Actinacidiphila</taxon>
    </lineage>
</organism>
<evidence type="ECO:0000256" key="3">
    <source>
        <dbReference type="ARBA" id="ARBA00022989"/>
    </source>
</evidence>
<dbReference type="EMBL" id="FNVU01000004">
    <property type="protein sequence ID" value="SEG28603.1"/>
    <property type="molecule type" value="Genomic_DNA"/>
</dbReference>
<protein>
    <submittedName>
        <fullName evidence="8">RDD family protein</fullName>
    </submittedName>
</protein>
<evidence type="ECO:0000313" key="9">
    <source>
        <dbReference type="Proteomes" id="UP000236754"/>
    </source>
</evidence>
<evidence type="ECO:0000256" key="5">
    <source>
        <dbReference type="SAM" id="MobiDB-lite"/>
    </source>
</evidence>
<feature type="transmembrane region" description="Helical" evidence="6">
    <location>
        <begin position="165"/>
        <end position="185"/>
    </location>
</feature>
<feature type="domain" description="RDD" evidence="7">
    <location>
        <begin position="66"/>
        <end position="179"/>
    </location>
</feature>
<keyword evidence="9" id="KW-1185">Reference proteome</keyword>
<dbReference type="GO" id="GO:0016020">
    <property type="term" value="C:membrane"/>
    <property type="evidence" value="ECO:0007669"/>
    <property type="project" value="UniProtKB-SubCell"/>
</dbReference>
<keyword evidence="4 6" id="KW-0472">Membrane</keyword>
<name>A0A1H5YWD2_9ACTN</name>
<sequence length="227" mass="24512">METWEDGWASTGRTRQTARMEPAHETRWRRNPLTAVPPKGFQTAYVCTGVAGHLPAAGDAVVVELAPVGRRFTAAVVDLALAACSLAVPAPFACAVQCAVEPGGRICFLLALWMLGFVWLTLYGAAFVVLCGGTPGLLLTGLRVARAWEGHTRPGWRQAVRRARFLAVMGWLVPLLNVAVVLARLGGVLRERPYHQSTFDTAAATVVVRRQTRAAAAASRRPHPVLR</sequence>
<evidence type="ECO:0000256" key="4">
    <source>
        <dbReference type="ARBA" id="ARBA00023136"/>
    </source>
</evidence>
<feature type="region of interest" description="Disordered" evidence="5">
    <location>
        <begin position="1"/>
        <end position="23"/>
    </location>
</feature>
<evidence type="ECO:0000259" key="7">
    <source>
        <dbReference type="Pfam" id="PF06271"/>
    </source>
</evidence>
<evidence type="ECO:0000313" key="8">
    <source>
        <dbReference type="EMBL" id="SEG28603.1"/>
    </source>
</evidence>